<feature type="region of interest" description="Disordered" evidence="1">
    <location>
        <begin position="502"/>
        <end position="552"/>
    </location>
</feature>
<dbReference type="Pfam" id="PF19190">
    <property type="entry name" value="BACON_2"/>
    <property type="match status" value="1"/>
</dbReference>
<feature type="compositionally biased region" description="Acidic residues" evidence="1">
    <location>
        <begin position="524"/>
        <end position="539"/>
    </location>
</feature>
<comment type="caution">
    <text evidence="3">The sequence shown here is derived from an EMBL/GenBank/DDBJ whole genome shotgun (WGS) entry which is preliminary data.</text>
</comment>
<feature type="compositionally biased region" description="Pro residues" evidence="1">
    <location>
        <begin position="509"/>
        <end position="523"/>
    </location>
</feature>
<dbReference type="Proteomes" id="UP000295345">
    <property type="component" value="Unassembled WGS sequence"/>
</dbReference>
<dbReference type="AlphaFoldDB" id="A0A4V2Y3Y7"/>
<proteinExistence type="predicted"/>
<feature type="domain" description="BACON" evidence="2">
    <location>
        <begin position="430"/>
        <end position="484"/>
    </location>
</feature>
<dbReference type="OrthoDB" id="3492533at2"/>
<dbReference type="EMBL" id="SMKI01000035">
    <property type="protein sequence ID" value="TDC78335.1"/>
    <property type="molecule type" value="Genomic_DNA"/>
</dbReference>
<feature type="region of interest" description="Disordered" evidence="1">
    <location>
        <begin position="1"/>
        <end position="39"/>
    </location>
</feature>
<evidence type="ECO:0000256" key="1">
    <source>
        <dbReference type="SAM" id="MobiDB-lite"/>
    </source>
</evidence>
<sequence length="552" mass="57392">MGAEPHGVAHPQADRRGAPPGPGRRRAARGGGRAATARPAGRAYDEAYLDGLFTYCLSIMCEHDAATAALGETLALAERRHGRGRRPAAPELQRPWLYALARWVCVRRLAADRHAGPAAAGPRAVGDDEEGRRRRRELASLAWPEAAGTTTEQREALELVVRHQLSVAEVARVLRLTASAAHALLTTAACEVERTRAALAAVDAAGCPAVAALSGDDRMLLLGPGLRRELVRHVDECPSCRLVAQRAMAGVGWPGTSPRRAGRLAVLAAPRGAVRAARLAIHRARAQHAPRYDRAGFPVEERDRAARRERLRGRVVTTTVVATVLAAPLLALWAAYRSAPEVGEPGDVEGTAATAEDGVAFSREPDPDPGDGSAPGGVAEPAEPGPPAEPAEGTTPDRSGHADEDPGAGAGEEPSSPTGRGRLTVDAVPSDVGTRITLTATGDAPVSWSAATDAGWLVLDRTAGTLRPGESAVVEVTIDRDREPAGPWQGRITVDPAAAVITVEGDGAPEPPTSEPPPTPSPEDPGDPENPDGPEDPADPGEPPAGEPTPGQ</sequence>
<evidence type="ECO:0000313" key="3">
    <source>
        <dbReference type="EMBL" id="TDC78335.1"/>
    </source>
</evidence>
<feature type="compositionally biased region" description="Pro residues" evidence="1">
    <location>
        <begin position="540"/>
        <end position="552"/>
    </location>
</feature>
<protein>
    <recommendedName>
        <fullName evidence="2">BACON domain-containing protein</fullName>
    </recommendedName>
</protein>
<evidence type="ECO:0000259" key="2">
    <source>
        <dbReference type="Pfam" id="PF19190"/>
    </source>
</evidence>
<keyword evidence="4" id="KW-1185">Reference proteome</keyword>
<gene>
    <name evidence="3" type="ORF">E1283_05335</name>
</gene>
<feature type="compositionally biased region" description="Low complexity" evidence="1">
    <location>
        <begin position="370"/>
        <end position="382"/>
    </location>
</feature>
<organism evidence="3 4">
    <name type="scientific">Streptomyces hainanensis</name>
    <dbReference type="NCBI Taxonomy" id="402648"/>
    <lineage>
        <taxon>Bacteria</taxon>
        <taxon>Bacillati</taxon>
        <taxon>Actinomycetota</taxon>
        <taxon>Actinomycetes</taxon>
        <taxon>Kitasatosporales</taxon>
        <taxon>Streptomycetaceae</taxon>
        <taxon>Streptomyces</taxon>
    </lineage>
</organism>
<name>A0A4V2Y3Y7_9ACTN</name>
<accession>A0A4V2Y3Y7</accession>
<feature type="region of interest" description="Disordered" evidence="1">
    <location>
        <begin position="360"/>
        <end position="428"/>
    </location>
</feature>
<reference evidence="3 4" key="1">
    <citation type="submission" date="2019-03" db="EMBL/GenBank/DDBJ databases">
        <title>Draft genome sequences of novel Actinobacteria.</title>
        <authorList>
            <person name="Sahin N."/>
            <person name="Ay H."/>
            <person name="Saygin H."/>
        </authorList>
    </citation>
    <scope>NUCLEOTIDE SEQUENCE [LARGE SCALE GENOMIC DNA]</scope>
    <source>
        <strain evidence="3 4">DSM 41900</strain>
    </source>
</reference>
<evidence type="ECO:0000313" key="4">
    <source>
        <dbReference type="Proteomes" id="UP000295345"/>
    </source>
</evidence>
<dbReference type="InterPro" id="IPR024361">
    <property type="entry name" value="BACON"/>
</dbReference>